<name>A0A3P7JD96_STRVU</name>
<gene>
    <name evidence="1" type="ORF">SVUK_LOCUS9035</name>
</gene>
<protein>
    <submittedName>
        <fullName evidence="1">Uncharacterized protein</fullName>
    </submittedName>
</protein>
<dbReference type="AlphaFoldDB" id="A0A3P7JD96"/>
<dbReference type="EMBL" id="UYYB01033802">
    <property type="protein sequence ID" value="VDM74037.1"/>
    <property type="molecule type" value="Genomic_DNA"/>
</dbReference>
<organism evidence="1 2">
    <name type="scientific">Strongylus vulgaris</name>
    <name type="common">Blood worm</name>
    <dbReference type="NCBI Taxonomy" id="40348"/>
    <lineage>
        <taxon>Eukaryota</taxon>
        <taxon>Metazoa</taxon>
        <taxon>Ecdysozoa</taxon>
        <taxon>Nematoda</taxon>
        <taxon>Chromadorea</taxon>
        <taxon>Rhabditida</taxon>
        <taxon>Rhabditina</taxon>
        <taxon>Rhabditomorpha</taxon>
        <taxon>Strongyloidea</taxon>
        <taxon>Strongylidae</taxon>
        <taxon>Strongylus</taxon>
    </lineage>
</organism>
<dbReference type="Proteomes" id="UP000270094">
    <property type="component" value="Unassembled WGS sequence"/>
</dbReference>
<evidence type="ECO:0000313" key="1">
    <source>
        <dbReference type="EMBL" id="VDM74037.1"/>
    </source>
</evidence>
<sequence length="45" mass="4954">MLKICHCPCVTSGAHNKRICSKYGKGSILLSQELSMRNFCGHGML</sequence>
<evidence type="ECO:0000313" key="2">
    <source>
        <dbReference type="Proteomes" id="UP000270094"/>
    </source>
</evidence>
<accession>A0A3P7JD96</accession>
<proteinExistence type="predicted"/>
<reference evidence="1 2" key="1">
    <citation type="submission" date="2018-11" db="EMBL/GenBank/DDBJ databases">
        <authorList>
            <consortium name="Pathogen Informatics"/>
        </authorList>
    </citation>
    <scope>NUCLEOTIDE SEQUENCE [LARGE SCALE GENOMIC DNA]</scope>
</reference>
<keyword evidence="2" id="KW-1185">Reference proteome</keyword>